<name>A0ABN0F9Q5_9BURK</name>
<dbReference type="RefSeq" id="WP_009769831.1">
    <property type="nucleotide sequence ID" value="NZ_AKAU01000249.1"/>
</dbReference>
<dbReference type="Pfam" id="PF02371">
    <property type="entry name" value="Transposase_20"/>
    <property type="match status" value="1"/>
</dbReference>
<organism evidence="3 4">
    <name type="scientific">Paraburkholderia hospita</name>
    <dbReference type="NCBI Taxonomy" id="169430"/>
    <lineage>
        <taxon>Bacteria</taxon>
        <taxon>Pseudomonadati</taxon>
        <taxon>Pseudomonadota</taxon>
        <taxon>Betaproteobacteria</taxon>
        <taxon>Burkholderiales</taxon>
        <taxon>Burkholderiaceae</taxon>
        <taxon>Paraburkholderia</taxon>
    </lineage>
</organism>
<feature type="domain" description="Transposase IS116/IS110/IS902 C-terminal" evidence="2">
    <location>
        <begin position="216"/>
        <end position="294"/>
    </location>
</feature>
<proteinExistence type="predicted"/>
<sequence>MDKITRIGVDLAKNVIQLHGVDSMGRVVIRKAISRQKFLEWFANLAPCLVAMEACSAAHYWARKLSALGHEVRLIAPQFAAPYRKGGKHVKNDRLDAEAICEAAGRPHMRFVPVKTADQQNVLVVHRMRSGFVEERTALINRLRGELVEFGVFLPQGIDAFRAHFVTALENGSNELNGVARTALLQGWNHIQALDRQITWCDAQIAAQVKHDNNAQRAMAVIGIGPLTASAAVATVGDARLFKNGRQFAAWLGTVPKQASSGGKTRLGRITKQGNTYLRTLLFQGARSAVASAHRRNDRLSRWIVQLQARVGWYRTLVAVANKHARILWAILARGERFNPSYAPTRPGAAGPRTATA</sequence>
<dbReference type="InterPro" id="IPR047650">
    <property type="entry name" value="Transpos_IS110"/>
</dbReference>
<dbReference type="Pfam" id="PF01548">
    <property type="entry name" value="DEDD_Tnp_IS110"/>
    <property type="match status" value="1"/>
</dbReference>
<evidence type="ECO:0000313" key="4">
    <source>
        <dbReference type="Proteomes" id="UP000004980"/>
    </source>
</evidence>
<protein>
    <submittedName>
        <fullName evidence="3">Transposase</fullName>
    </submittedName>
</protein>
<dbReference type="NCBIfam" id="NF033542">
    <property type="entry name" value="transpos_IS110"/>
    <property type="match status" value="1"/>
</dbReference>
<dbReference type="EMBL" id="AKAU01000249">
    <property type="protein sequence ID" value="EIM95310.1"/>
    <property type="molecule type" value="Genomic_DNA"/>
</dbReference>
<reference evidence="3 4" key="1">
    <citation type="journal article" date="2012" name="J. Bacteriol.">
        <title>Draft Genome Sequence of the Soil Bacterium Burkholderia terrae Strain BS001, Which Interacts with Fungal Surface Structures.</title>
        <authorList>
            <person name="Nazir R."/>
            <person name="Hansen M.A."/>
            <person name="Sorensen S."/>
            <person name="van Elsas J.D."/>
        </authorList>
    </citation>
    <scope>NUCLEOTIDE SEQUENCE [LARGE SCALE GENOMIC DNA]</scope>
    <source>
        <strain evidence="3 4">BS001</strain>
    </source>
</reference>
<comment type="caution">
    <text evidence="3">The sequence shown here is derived from an EMBL/GenBank/DDBJ whole genome shotgun (WGS) entry which is preliminary data.</text>
</comment>
<keyword evidence="4" id="KW-1185">Reference proteome</keyword>
<evidence type="ECO:0000313" key="3">
    <source>
        <dbReference type="EMBL" id="EIM95310.1"/>
    </source>
</evidence>
<evidence type="ECO:0000259" key="1">
    <source>
        <dbReference type="Pfam" id="PF01548"/>
    </source>
</evidence>
<accession>A0ABN0F9Q5</accession>
<dbReference type="InterPro" id="IPR003346">
    <property type="entry name" value="Transposase_20"/>
</dbReference>
<dbReference type="PANTHER" id="PTHR33055">
    <property type="entry name" value="TRANSPOSASE FOR INSERTION SEQUENCE ELEMENT IS1111A"/>
    <property type="match status" value="1"/>
</dbReference>
<dbReference type="InterPro" id="IPR002525">
    <property type="entry name" value="Transp_IS110-like_N"/>
</dbReference>
<feature type="domain" description="Transposase IS110-like N-terminal" evidence="1">
    <location>
        <begin position="7"/>
        <end position="149"/>
    </location>
</feature>
<gene>
    <name evidence="3" type="ORF">WQE_39974</name>
</gene>
<dbReference type="Proteomes" id="UP000004980">
    <property type="component" value="Unassembled WGS sequence"/>
</dbReference>
<evidence type="ECO:0000259" key="2">
    <source>
        <dbReference type="Pfam" id="PF02371"/>
    </source>
</evidence>
<dbReference type="PANTHER" id="PTHR33055:SF3">
    <property type="entry name" value="PUTATIVE TRANSPOSASE FOR IS117-RELATED"/>
    <property type="match status" value="1"/>
</dbReference>